<dbReference type="GO" id="GO:0005275">
    <property type="term" value="F:amine transmembrane transporter activity"/>
    <property type="evidence" value="ECO:0007669"/>
    <property type="project" value="TreeGrafter"/>
</dbReference>
<keyword evidence="5" id="KW-0732">Signal</keyword>
<evidence type="ECO:0000259" key="6">
    <source>
        <dbReference type="Pfam" id="PF04069"/>
    </source>
</evidence>
<accession>A0A660C9F4</accession>
<evidence type="ECO:0000256" key="2">
    <source>
        <dbReference type="ARBA" id="ARBA00022448"/>
    </source>
</evidence>
<feature type="signal peptide" evidence="5">
    <location>
        <begin position="1"/>
        <end position="25"/>
    </location>
</feature>
<evidence type="ECO:0000313" key="8">
    <source>
        <dbReference type="Proteomes" id="UP000317303"/>
    </source>
</evidence>
<dbReference type="Gene3D" id="3.10.105.10">
    <property type="entry name" value="Dipeptide-binding Protein, Domain 3"/>
    <property type="match status" value="2"/>
</dbReference>
<dbReference type="InterPro" id="IPR007210">
    <property type="entry name" value="ABC_Gly_betaine_transp_sub-bd"/>
</dbReference>
<dbReference type="GO" id="GO:0043190">
    <property type="term" value="C:ATP-binding cassette (ABC) transporter complex"/>
    <property type="evidence" value="ECO:0007669"/>
    <property type="project" value="InterPro"/>
</dbReference>
<protein>
    <submittedName>
        <fullName evidence="7">Glycine betaine/proline transport system substrate-binding protein</fullName>
    </submittedName>
</protein>
<keyword evidence="4" id="KW-0472">Membrane</keyword>
<dbReference type="EMBL" id="VLJV01000001">
    <property type="protein sequence ID" value="TWH19926.1"/>
    <property type="molecule type" value="Genomic_DNA"/>
</dbReference>
<dbReference type="GO" id="GO:0031460">
    <property type="term" value="P:glycine betaine transport"/>
    <property type="evidence" value="ECO:0007669"/>
    <property type="project" value="TreeGrafter"/>
</dbReference>
<dbReference type="Gene3D" id="3.40.190.100">
    <property type="entry name" value="Glycine betaine-binding periplasmic protein, domain 2"/>
    <property type="match status" value="2"/>
</dbReference>
<evidence type="ECO:0000256" key="3">
    <source>
        <dbReference type="ARBA" id="ARBA00022475"/>
    </source>
</evidence>
<dbReference type="Proteomes" id="UP000317303">
    <property type="component" value="Unassembled WGS sequence"/>
</dbReference>
<sequence>MRIGRNRVLAAVFAGLLVAVTAACGGGGDGQGGGGGSDGGDLTIGYIAWDENIALANLFKAELDQRGFNVELRQLDVAPTWQAVAQGEIDLFQDAWLPTTHSDYWEQYRSQVEDLGVWYDQATLNIAVPSYVRDVNSIADLKQHADQFGGTITGIEPGAGETRLVETQMMPDYGLEGSMTLQKSSTTAMLSALDSAIQNREPIVVTLWHPHWAYSRYDLKDLEDPKGSMGEAEKLHMIGREGFGEDYPELTEVIKNFRMDDKQLGDLEDAIQQAGAGQELQAAQQWARQNKAAMDEAFGSLSQGGSSGY</sequence>
<gene>
    <name evidence="7" type="ORF">JD82_01764</name>
</gene>
<dbReference type="CDD" id="cd13639">
    <property type="entry name" value="PBP2_OpuAC_like"/>
    <property type="match status" value="1"/>
</dbReference>
<dbReference type="GO" id="GO:0015226">
    <property type="term" value="F:carnitine transmembrane transporter activity"/>
    <property type="evidence" value="ECO:0007669"/>
    <property type="project" value="TreeGrafter"/>
</dbReference>
<feature type="chain" id="PRO_5039519264" evidence="5">
    <location>
        <begin position="26"/>
        <end position="309"/>
    </location>
</feature>
<organism evidence="7 8">
    <name type="scientific">Prauserella rugosa</name>
    <dbReference type="NCBI Taxonomy" id="43354"/>
    <lineage>
        <taxon>Bacteria</taxon>
        <taxon>Bacillati</taxon>
        <taxon>Actinomycetota</taxon>
        <taxon>Actinomycetes</taxon>
        <taxon>Pseudonocardiales</taxon>
        <taxon>Pseudonocardiaceae</taxon>
        <taxon>Prauserella</taxon>
    </lineage>
</organism>
<evidence type="ECO:0000256" key="4">
    <source>
        <dbReference type="ARBA" id="ARBA00023136"/>
    </source>
</evidence>
<dbReference type="Pfam" id="PF04069">
    <property type="entry name" value="OpuAC"/>
    <property type="match status" value="1"/>
</dbReference>
<proteinExistence type="predicted"/>
<comment type="subcellular location">
    <subcellularLocation>
        <location evidence="1">Cell membrane</location>
    </subcellularLocation>
</comment>
<evidence type="ECO:0000313" key="7">
    <source>
        <dbReference type="EMBL" id="TWH19926.1"/>
    </source>
</evidence>
<dbReference type="SUPFAM" id="SSF53850">
    <property type="entry name" value="Periplasmic binding protein-like II"/>
    <property type="match status" value="1"/>
</dbReference>
<dbReference type="RefSeq" id="WP_030533485.1">
    <property type="nucleotide sequence ID" value="NZ_JOIJ01000015.1"/>
</dbReference>
<keyword evidence="8" id="KW-1185">Reference proteome</keyword>
<reference evidence="7 8" key="1">
    <citation type="submission" date="2019-07" db="EMBL/GenBank/DDBJ databases">
        <title>R&amp;d 2014.</title>
        <authorList>
            <person name="Klenk H.-P."/>
        </authorList>
    </citation>
    <scope>NUCLEOTIDE SEQUENCE [LARGE SCALE GENOMIC DNA]</scope>
    <source>
        <strain evidence="7 8">DSM 43194</strain>
    </source>
</reference>
<name>A0A660C9F4_9PSEU</name>
<evidence type="ECO:0000256" key="1">
    <source>
        <dbReference type="ARBA" id="ARBA00004236"/>
    </source>
</evidence>
<feature type="domain" description="ABC-type glycine betaine transport system substrate-binding" evidence="6">
    <location>
        <begin position="41"/>
        <end position="288"/>
    </location>
</feature>
<dbReference type="AlphaFoldDB" id="A0A660C9F4"/>
<keyword evidence="2" id="KW-0813">Transport</keyword>
<keyword evidence="3" id="KW-1003">Cell membrane</keyword>
<comment type="caution">
    <text evidence="7">The sequence shown here is derived from an EMBL/GenBank/DDBJ whole genome shotgun (WGS) entry which is preliminary data.</text>
</comment>
<dbReference type="PANTHER" id="PTHR47737:SF1">
    <property type="entry name" value="GLYCINE BETAINE_PROLINE BETAINE TRANSPORT SYSTEM PERMEASE PROTEIN PROW"/>
    <property type="match status" value="1"/>
</dbReference>
<dbReference type="PROSITE" id="PS51257">
    <property type="entry name" value="PROKAR_LIPOPROTEIN"/>
    <property type="match status" value="1"/>
</dbReference>
<evidence type="ECO:0000256" key="5">
    <source>
        <dbReference type="SAM" id="SignalP"/>
    </source>
</evidence>
<dbReference type="OrthoDB" id="9787902at2"/>
<dbReference type="PANTHER" id="PTHR47737">
    <property type="entry name" value="GLYCINE BETAINE/PROLINE BETAINE TRANSPORT SYSTEM PERMEASE PROTEIN PROW"/>
    <property type="match status" value="1"/>
</dbReference>
<dbReference type="GO" id="GO:0015871">
    <property type="term" value="P:choline transport"/>
    <property type="evidence" value="ECO:0007669"/>
    <property type="project" value="TreeGrafter"/>
</dbReference>